<evidence type="ECO:0000256" key="1">
    <source>
        <dbReference type="ARBA" id="ARBA00009437"/>
    </source>
</evidence>
<dbReference type="FunFam" id="1.10.10.10:FF:000001">
    <property type="entry name" value="LysR family transcriptional regulator"/>
    <property type="match status" value="1"/>
</dbReference>
<dbReference type="GO" id="GO:0003700">
    <property type="term" value="F:DNA-binding transcription factor activity"/>
    <property type="evidence" value="ECO:0007669"/>
    <property type="project" value="InterPro"/>
</dbReference>
<evidence type="ECO:0000313" key="6">
    <source>
        <dbReference type="EMBL" id="KIF53629.1"/>
    </source>
</evidence>
<proteinExistence type="inferred from homology"/>
<reference evidence="6 7" key="1">
    <citation type="submission" date="2014-07" db="EMBL/GenBank/DDBJ databases">
        <title>Unique and conserved regions in Vibrio harveyi and related species in comparison with the shrimp pathogen Vibrio harveyi CAIM 1792.</title>
        <authorList>
            <person name="Espinoza-Valles I."/>
            <person name="Vora G."/>
            <person name="Leekitcharoenphon P."/>
            <person name="Ussery D."/>
            <person name="Hoj L."/>
            <person name="Gomez-Gil B."/>
        </authorList>
    </citation>
    <scope>NUCLEOTIDE SEQUENCE [LARGE SCALE GENOMIC DNA]</scope>
    <source>
        <strain evidence="7">CAIM 1854 / LMG 25443</strain>
    </source>
</reference>
<dbReference type="Gene3D" id="1.10.10.10">
    <property type="entry name" value="Winged helix-like DNA-binding domain superfamily/Winged helix DNA-binding domain"/>
    <property type="match status" value="1"/>
</dbReference>
<dbReference type="InterPro" id="IPR036388">
    <property type="entry name" value="WH-like_DNA-bd_sf"/>
</dbReference>
<dbReference type="AlphaFoldDB" id="A0A0C1ZC12"/>
<dbReference type="RefSeq" id="WP_020195568.1">
    <property type="nucleotide sequence ID" value="NZ_BAOH01000024.1"/>
</dbReference>
<dbReference type="GO" id="GO:0003677">
    <property type="term" value="F:DNA binding"/>
    <property type="evidence" value="ECO:0007669"/>
    <property type="project" value="UniProtKB-KW"/>
</dbReference>
<dbReference type="Pfam" id="PF00126">
    <property type="entry name" value="HTH_1"/>
    <property type="match status" value="1"/>
</dbReference>
<accession>A0A0C1ZC12</accession>
<comment type="caution">
    <text evidence="6">The sequence shown here is derived from an EMBL/GenBank/DDBJ whole genome shotgun (WGS) entry which is preliminary data.</text>
</comment>
<gene>
    <name evidence="6" type="ORF">H735_07690</name>
</gene>
<evidence type="ECO:0000259" key="5">
    <source>
        <dbReference type="PROSITE" id="PS50931"/>
    </source>
</evidence>
<dbReference type="Proteomes" id="UP000031586">
    <property type="component" value="Unassembled WGS sequence"/>
</dbReference>
<evidence type="ECO:0000256" key="4">
    <source>
        <dbReference type="ARBA" id="ARBA00023163"/>
    </source>
</evidence>
<dbReference type="InterPro" id="IPR058163">
    <property type="entry name" value="LysR-type_TF_proteobact-type"/>
</dbReference>
<keyword evidence="2" id="KW-0805">Transcription regulation</keyword>
<evidence type="ECO:0000256" key="2">
    <source>
        <dbReference type="ARBA" id="ARBA00023015"/>
    </source>
</evidence>
<name>A0A0C1ZC12_9VIBR</name>
<dbReference type="PROSITE" id="PS50931">
    <property type="entry name" value="HTH_LYSR"/>
    <property type="match status" value="1"/>
</dbReference>
<dbReference type="InterPro" id="IPR000847">
    <property type="entry name" value="LysR_HTH_N"/>
</dbReference>
<dbReference type="EMBL" id="JPRD01000013">
    <property type="protein sequence ID" value="KIF53629.1"/>
    <property type="molecule type" value="Genomic_DNA"/>
</dbReference>
<evidence type="ECO:0000256" key="3">
    <source>
        <dbReference type="ARBA" id="ARBA00023125"/>
    </source>
</evidence>
<organism evidence="6 7">
    <name type="scientific">Vibrio owensii CAIM 1854 = LMG 25443</name>
    <dbReference type="NCBI Taxonomy" id="1229493"/>
    <lineage>
        <taxon>Bacteria</taxon>
        <taxon>Pseudomonadati</taxon>
        <taxon>Pseudomonadota</taxon>
        <taxon>Gammaproteobacteria</taxon>
        <taxon>Vibrionales</taxon>
        <taxon>Vibrionaceae</taxon>
        <taxon>Vibrio</taxon>
    </lineage>
</organism>
<dbReference type="InterPro" id="IPR036390">
    <property type="entry name" value="WH_DNA-bd_sf"/>
</dbReference>
<feature type="domain" description="HTH lysR-type" evidence="5">
    <location>
        <begin position="1"/>
        <end position="60"/>
    </location>
</feature>
<keyword evidence="4" id="KW-0804">Transcription</keyword>
<dbReference type="PANTHER" id="PTHR30537">
    <property type="entry name" value="HTH-TYPE TRANSCRIPTIONAL REGULATOR"/>
    <property type="match status" value="1"/>
</dbReference>
<sequence>MKSLPSQLPIFIQVAKNGSFAKAARALGISAPAVSKAITKLEEEWQVKLFFRSSHSLSLTQTGQQLFDELTPSLEAIQSTITQLSDCASRPSSLSCSLIGENLPPFGSIILQGSTYPIEFVCLLTT</sequence>
<protein>
    <recommendedName>
        <fullName evidence="5">HTH lysR-type domain-containing protein</fullName>
    </recommendedName>
</protein>
<dbReference type="SUPFAM" id="SSF46785">
    <property type="entry name" value="Winged helix' DNA-binding domain"/>
    <property type="match status" value="1"/>
</dbReference>
<evidence type="ECO:0000313" key="7">
    <source>
        <dbReference type="Proteomes" id="UP000031586"/>
    </source>
</evidence>
<dbReference type="PRINTS" id="PR00039">
    <property type="entry name" value="HTHLYSR"/>
</dbReference>
<comment type="similarity">
    <text evidence="1">Belongs to the LysR transcriptional regulatory family.</text>
</comment>
<dbReference type="PANTHER" id="PTHR30537:SF5">
    <property type="entry name" value="HTH-TYPE TRANSCRIPTIONAL ACTIVATOR TTDR-RELATED"/>
    <property type="match status" value="1"/>
</dbReference>
<keyword evidence="3" id="KW-0238">DNA-binding</keyword>
<dbReference type="PATRIC" id="fig|1229493.5.peg.626"/>